<sequence>MQLTFASLILASLTCVRSQDLNSTIVGCVEIGCPGSTADTVNDNCTVVDDSFTYIGLTSVPTTQQSLKGLTWTKGFEIIDSADNNRTFQSSFFLGAPPDFSLNHTGGCSVFLHGVSTSLSFGNDGTANETSEGTCADAMGSACVTALVDRARTLFQRSTTNNTSDADLCSALQDDLDKNMDDACRRVSRGSWTDLSSTALTGNGSPRPISTNENGTSTCWPVLPKQNQLTHVADYDVQGTLLVSDGETAQFSITPILTVFYPRGDGSIVSDIDASLTCAKAVGPSRASLDTMSDGSDDHDGSAMSSSPSLTLIVAMGVLLLVLL</sequence>
<evidence type="ECO:0000313" key="2">
    <source>
        <dbReference type="Proteomes" id="UP001153332"/>
    </source>
</evidence>
<dbReference type="EMBL" id="JAPUUL010000456">
    <property type="protein sequence ID" value="KAJ8130630.1"/>
    <property type="molecule type" value="Genomic_DNA"/>
</dbReference>
<comment type="caution">
    <text evidence="1">The sequence shown here is derived from an EMBL/GenBank/DDBJ whole genome shotgun (WGS) entry which is preliminary data.</text>
</comment>
<evidence type="ECO:0000313" key="1">
    <source>
        <dbReference type="EMBL" id="KAJ8130630.1"/>
    </source>
</evidence>
<name>A0ACC2JT98_9PEZI</name>
<proteinExistence type="predicted"/>
<organism evidence="1 2">
    <name type="scientific">Lasiodiplodia mahajangana</name>
    <dbReference type="NCBI Taxonomy" id="1108764"/>
    <lineage>
        <taxon>Eukaryota</taxon>
        <taxon>Fungi</taxon>
        <taxon>Dikarya</taxon>
        <taxon>Ascomycota</taxon>
        <taxon>Pezizomycotina</taxon>
        <taxon>Dothideomycetes</taxon>
        <taxon>Dothideomycetes incertae sedis</taxon>
        <taxon>Botryosphaeriales</taxon>
        <taxon>Botryosphaeriaceae</taxon>
        <taxon>Lasiodiplodia</taxon>
    </lineage>
</organism>
<accession>A0ACC2JT98</accession>
<dbReference type="Proteomes" id="UP001153332">
    <property type="component" value="Unassembled WGS sequence"/>
</dbReference>
<gene>
    <name evidence="1" type="ORF">O1611_g2999</name>
</gene>
<keyword evidence="2" id="KW-1185">Reference proteome</keyword>
<protein>
    <submittedName>
        <fullName evidence="1">Uncharacterized protein</fullName>
    </submittedName>
</protein>
<reference evidence="1" key="1">
    <citation type="submission" date="2022-12" db="EMBL/GenBank/DDBJ databases">
        <title>Genome Sequence of Lasiodiplodia mahajangana.</title>
        <authorList>
            <person name="Buettner E."/>
        </authorList>
    </citation>
    <scope>NUCLEOTIDE SEQUENCE</scope>
    <source>
        <strain evidence="1">VT137</strain>
    </source>
</reference>